<comment type="subcellular location">
    <subcellularLocation>
        <location evidence="1">Cell membrane</location>
        <topology evidence="1">Single-pass membrane protein</topology>
    </subcellularLocation>
</comment>
<dbReference type="PANTHER" id="PTHR33885">
    <property type="entry name" value="PHAGE SHOCK PROTEIN C"/>
    <property type="match status" value="1"/>
</dbReference>
<dbReference type="AlphaFoldDB" id="A0A9E7MX36"/>
<dbReference type="RefSeq" id="WP_253304424.1">
    <property type="nucleotide sequence ID" value="NZ_CP099582.1"/>
</dbReference>
<organism evidence="8 9">
    <name type="scientific">Thermococcus aggregans</name>
    <dbReference type="NCBI Taxonomy" id="110163"/>
    <lineage>
        <taxon>Archaea</taxon>
        <taxon>Methanobacteriati</taxon>
        <taxon>Methanobacteriota</taxon>
        <taxon>Thermococci</taxon>
        <taxon>Thermococcales</taxon>
        <taxon>Thermococcaceae</taxon>
        <taxon>Thermococcus</taxon>
    </lineage>
</organism>
<evidence type="ECO:0000256" key="5">
    <source>
        <dbReference type="ARBA" id="ARBA00023136"/>
    </source>
</evidence>
<dbReference type="KEGG" id="tagg:NF865_09215"/>
<dbReference type="EMBL" id="CP099582">
    <property type="protein sequence ID" value="USS40468.1"/>
    <property type="molecule type" value="Genomic_DNA"/>
</dbReference>
<reference evidence="8" key="1">
    <citation type="journal article" date="1998" name="Int. J. Syst. Bacteriol. 48 Pt">
        <title>Thermococcus guaymasensis sp. nov. and Thermococcus aggregans sp. nov., two novel thermophilic archaea isolated from the Guaymas Basin hydrothermal vent site.</title>
        <authorList>
            <person name="Canganella F."/>
            <person name="Jones W.J."/>
            <person name="Gambacorta A."/>
            <person name="Antranikian G."/>
        </authorList>
    </citation>
    <scope>NUCLEOTIDE SEQUENCE</scope>
    <source>
        <strain evidence="8">TY</strain>
    </source>
</reference>
<dbReference type="PANTHER" id="PTHR33885:SF3">
    <property type="entry name" value="PHAGE SHOCK PROTEIN C"/>
    <property type="match status" value="1"/>
</dbReference>
<keyword evidence="4 6" id="KW-1133">Transmembrane helix</keyword>
<dbReference type="Pfam" id="PF04024">
    <property type="entry name" value="PspC"/>
    <property type="match status" value="1"/>
</dbReference>
<name>A0A9E7MX36_THEAG</name>
<gene>
    <name evidence="8" type="ORF">NF865_09215</name>
</gene>
<feature type="transmembrane region" description="Helical" evidence="6">
    <location>
        <begin position="34"/>
        <end position="58"/>
    </location>
</feature>
<proteinExistence type="predicted"/>
<keyword evidence="3 6" id="KW-0812">Transmembrane</keyword>
<evidence type="ECO:0000256" key="1">
    <source>
        <dbReference type="ARBA" id="ARBA00004162"/>
    </source>
</evidence>
<dbReference type="InterPro" id="IPR052027">
    <property type="entry name" value="PspC"/>
</dbReference>
<evidence type="ECO:0000256" key="4">
    <source>
        <dbReference type="ARBA" id="ARBA00022989"/>
    </source>
</evidence>
<accession>A0A9E7MX36</accession>
<keyword evidence="5 6" id="KW-0472">Membrane</keyword>
<evidence type="ECO:0000256" key="6">
    <source>
        <dbReference type="SAM" id="Phobius"/>
    </source>
</evidence>
<dbReference type="GO" id="GO:0005886">
    <property type="term" value="C:plasma membrane"/>
    <property type="evidence" value="ECO:0007669"/>
    <property type="project" value="UniProtKB-SubCell"/>
</dbReference>
<evidence type="ECO:0000313" key="8">
    <source>
        <dbReference type="EMBL" id="USS40468.1"/>
    </source>
</evidence>
<evidence type="ECO:0000313" key="9">
    <source>
        <dbReference type="Proteomes" id="UP001055732"/>
    </source>
</evidence>
<feature type="domain" description="Phage shock protein PspC N-terminal" evidence="7">
    <location>
        <begin position="3"/>
        <end position="61"/>
    </location>
</feature>
<evidence type="ECO:0000256" key="2">
    <source>
        <dbReference type="ARBA" id="ARBA00022475"/>
    </source>
</evidence>
<evidence type="ECO:0000259" key="7">
    <source>
        <dbReference type="Pfam" id="PF04024"/>
    </source>
</evidence>
<keyword evidence="9" id="KW-1185">Reference proteome</keyword>
<evidence type="ECO:0000256" key="3">
    <source>
        <dbReference type="ARBA" id="ARBA00022692"/>
    </source>
</evidence>
<keyword evidence="2" id="KW-1003">Cell membrane</keyword>
<dbReference type="Proteomes" id="UP001055732">
    <property type="component" value="Chromosome"/>
</dbReference>
<dbReference type="InterPro" id="IPR007168">
    <property type="entry name" value="Phageshock_PspC_N"/>
</dbReference>
<protein>
    <submittedName>
        <fullName evidence="8">PspC domain-containing protein</fullName>
    </submittedName>
</protein>
<reference evidence="8" key="2">
    <citation type="submission" date="2022-06" db="EMBL/GenBank/DDBJ databases">
        <authorList>
            <person name="Park Y.-J."/>
        </authorList>
    </citation>
    <scope>NUCLEOTIDE SEQUENCE</scope>
    <source>
        <strain evidence="8">TY</strain>
    </source>
</reference>
<sequence>MEKKLYRSKKNRILFGVCGGLAEYFNVDPTLVRILFILLLLGSVGTAALLYLLLALVMPEEPEEGGEVSGEETQEE</sequence>